<organism evidence="3 4">
    <name type="scientific">Rhodoplanes tepidamans</name>
    <name type="common">Rhodoplanes cryptolactis</name>
    <dbReference type="NCBI Taxonomy" id="200616"/>
    <lineage>
        <taxon>Bacteria</taxon>
        <taxon>Pseudomonadati</taxon>
        <taxon>Pseudomonadota</taxon>
        <taxon>Alphaproteobacteria</taxon>
        <taxon>Hyphomicrobiales</taxon>
        <taxon>Nitrobacteraceae</taxon>
        <taxon>Rhodoplanes</taxon>
    </lineage>
</organism>
<evidence type="ECO:0000256" key="1">
    <source>
        <dbReference type="SAM" id="MobiDB-lite"/>
    </source>
</evidence>
<dbReference type="RefSeq" id="WP_272780797.1">
    <property type="nucleotide sequence ID" value="NZ_JAQQLI010000106.1"/>
</dbReference>
<gene>
    <name evidence="3" type="ORF">PQJ73_30225</name>
</gene>
<reference evidence="3" key="1">
    <citation type="journal article" date="2023" name="Microbiol Resour">
        <title>Genome Sequences of Rhodoplanes serenus and Two Thermotolerant Strains, Rhodoplanes tepidamans and 'Rhodoplanes cryptolactis,' Further Refine the Genus.</title>
        <authorList>
            <person name="Rayyan A.A."/>
            <person name="Kyndt J.A."/>
        </authorList>
    </citation>
    <scope>NUCLEOTIDE SEQUENCE</scope>
    <source>
        <strain evidence="3">DSM 9987</strain>
    </source>
</reference>
<feature type="region of interest" description="Disordered" evidence="1">
    <location>
        <begin position="1"/>
        <end position="22"/>
    </location>
</feature>
<evidence type="ECO:0000313" key="3">
    <source>
        <dbReference type="EMBL" id="MDC7789977.1"/>
    </source>
</evidence>
<feature type="transmembrane region" description="Helical" evidence="2">
    <location>
        <begin position="192"/>
        <end position="215"/>
    </location>
</feature>
<keyword evidence="2" id="KW-0472">Membrane</keyword>
<keyword evidence="2" id="KW-1133">Transmembrane helix</keyword>
<dbReference type="InterPro" id="IPR018692">
    <property type="entry name" value="DUF2189"/>
</dbReference>
<feature type="transmembrane region" description="Helical" evidence="2">
    <location>
        <begin position="146"/>
        <end position="172"/>
    </location>
</feature>
<dbReference type="Proteomes" id="UP001165652">
    <property type="component" value="Unassembled WGS sequence"/>
</dbReference>
<feature type="transmembrane region" description="Helical" evidence="2">
    <location>
        <begin position="67"/>
        <end position="90"/>
    </location>
</feature>
<accession>A0ABT5JK55</accession>
<feature type="compositionally biased region" description="Low complexity" evidence="1">
    <location>
        <begin position="9"/>
        <end position="22"/>
    </location>
</feature>
<proteinExistence type="predicted"/>
<reference evidence="3" key="2">
    <citation type="submission" date="2023-02" db="EMBL/GenBank/DDBJ databases">
        <authorList>
            <person name="Rayyan A."/>
            <person name="Meyer T."/>
            <person name="Kyndt J.A."/>
        </authorList>
    </citation>
    <scope>NUCLEOTIDE SEQUENCE</scope>
    <source>
        <strain evidence="3">DSM 9987</strain>
    </source>
</reference>
<dbReference type="EMBL" id="JAQQLI010000106">
    <property type="protein sequence ID" value="MDC7789977.1"/>
    <property type="molecule type" value="Genomic_DNA"/>
</dbReference>
<feature type="transmembrane region" description="Helical" evidence="2">
    <location>
        <begin position="96"/>
        <end position="115"/>
    </location>
</feature>
<sequence>MSHQDAVHTTGLSSSLSTSPSTTLPEAAAEAAPAVARRADPQVRAVTVRDIAEAMIQGLRDFQAAPLYGLAFGAFYAAGGLAIVACTFWAGVGYLAYPLAAGFALLGPFVAVGLYEVSRRREAGVPLSWSGVLGTVFEQRHRELGWMAFVTLFVFVVWMYQVRLLLALMLGLRSFTSMQEFLTVVTTTPEGWMFLLIGHVVGAALSLVLFSLTVVSFPLLLDRDVDFVTAMITSVRAVVTSPLPMIGWAATIVLLMIVASLPGFLGLVIVLPVLGHATWHLYRRIVVPKA</sequence>
<keyword evidence="4" id="KW-1185">Reference proteome</keyword>
<protein>
    <submittedName>
        <fullName evidence="3">DUF2189 domain-containing protein</fullName>
    </submittedName>
</protein>
<comment type="caution">
    <text evidence="3">The sequence shown here is derived from an EMBL/GenBank/DDBJ whole genome shotgun (WGS) entry which is preliminary data.</text>
</comment>
<dbReference type="Pfam" id="PF09955">
    <property type="entry name" value="DUF2189"/>
    <property type="match status" value="1"/>
</dbReference>
<feature type="transmembrane region" description="Helical" evidence="2">
    <location>
        <begin position="227"/>
        <end position="246"/>
    </location>
</feature>
<feature type="transmembrane region" description="Helical" evidence="2">
    <location>
        <begin position="252"/>
        <end position="274"/>
    </location>
</feature>
<keyword evidence="2" id="KW-0812">Transmembrane</keyword>
<evidence type="ECO:0000313" key="4">
    <source>
        <dbReference type="Proteomes" id="UP001165652"/>
    </source>
</evidence>
<evidence type="ECO:0000256" key="2">
    <source>
        <dbReference type="SAM" id="Phobius"/>
    </source>
</evidence>
<name>A0ABT5JK55_RHOTP</name>